<gene>
    <name evidence="1" type="ORF">S01H1_08578</name>
</gene>
<evidence type="ECO:0000313" key="1">
    <source>
        <dbReference type="EMBL" id="GAF77501.1"/>
    </source>
</evidence>
<dbReference type="EMBL" id="BARS01004392">
    <property type="protein sequence ID" value="GAF77501.1"/>
    <property type="molecule type" value="Genomic_DNA"/>
</dbReference>
<dbReference type="GO" id="GO:0003677">
    <property type="term" value="F:DNA binding"/>
    <property type="evidence" value="ECO:0007669"/>
    <property type="project" value="InterPro"/>
</dbReference>
<proteinExistence type="predicted"/>
<accession>X0SQU6</accession>
<protein>
    <submittedName>
        <fullName evidence="1">Uncharacterized protein</fullName>
    </submittedName>
</protein>
<dbReference type="Gene3D" id="1.10.260.40">
    <property type="entry name" value="lambda repressor-like DNA-binding domains"/>
    <property type="match status" value="1"/>
</dbReference>
<dbReference type="AlphaFoldDB" id="X0SQU6"/>
<dbReference type="InterPro" id="IPR010982">
    <property type="entry name" value="Lambda_DNA-bd_dom_sf"/>
</dbReference>
<organism evidence="1">
    <name type="scientific">marine sediment metagenome</name>
    <dbReference type="NCBI Taxonomy" id="412755"/>
    <lineage>
        <taxon>unclassified sequences</taxon>
        <taxon>metagenomes</taxon>
        <taxon>ecological metagenomes</taxon>
    </lineage>
</organism>
<feature type="non-terminal residue" evidence="1">
    <location>
        <position position="100"/>
    </location>
</feature>
<reference evidence="1" key="1">
    <citation type="journal article" date="2014" name="Front. Microbiol.">
        <title>High frequency of phylogenetically diverse reductive dehalogenase-homologous genes in deep subseafloor sedimentary metagenomes.</title>
        <authorList>
            <person name="Kawai M."/>
            <person name="Futagami T."/>
            <person name="Toyoda A."/>
            <person name="Takaki Y."/>
            <person name="Nishi S."/>
            <person name="Hori S."/>
            <person name="Arai W."/>
            <person name="Tsubouchi T."/>
            <person name="Morono Y."/>
            <person name="Uchiyama I."/>
            <person name="Ito T."/>
            <person name="Fujiyama A."/>
            <person name="Inagaki F."/>
            <person name="Takami H."/>
        </authorList>
    </citation>
    <scope>NUCLEOTIDE SEQUENCE</scope>
    <source>
        <strain evidence="1">Expedition CK06-06</strain>
    </source>
</reference>
<comment type="caution">
    <text evidence="1">The sequence shown here is derived from an EMBL/GenBank/DDBJ whole genome shotgun (WGS) entry which is preliminary data.</text>
</comment>
<name>X0SQU6_9ZZZZ</name>
<sequence>MASDLKTGRATLSMWCSRDRYPRPDVRRKVAAYFGVREEALIQVCGGSWEDRFQESYSKRVPEVPVTDYVSLTDALCRYFRIGRSELARRLGWNDRRIHG</sequence>